<dbReference type="Gene3D" id="2.40.50.140">
    <property type="entry name" value="Nucleic acid-binding proteins"/>
    <property type="match status" value="1"/>
</dbReference>
<evidence type="ECO:0000256" key="4">
    <source>
        <dbReference type="ARBA" id="ARBA00044496"/>
    </source>
</evidence>
<dbReference type="SUPFAM" id="SSF50249">
    <property type="entry name" value="Nucleic acid-binding proteins"/>
    <property type="match status" value="1"/>
</dbReference>
<dbReference type="InterPro" id="IPR005148">
    <property type="entry name" value="Arg-tRNA-synth_N"/>
</dbReference>
<dbReference type="PANTHER" id="PTHR10917">
    <property type="entry name" value="DNA-DIRECTED RNA POLYMERASES I, II, AND III SUBUNIT RPABC3"/>
    <property type="match status" value="1"/>
</dbReference>
<feature type="domain" description="Arginyl tRNA synthetase N-terminal" evidence="5">
    <location>
        <begin position="143"/>
        <end position="225"/>
    </location>
</feature>
<evidence type="ECO:0000256" key="1">
    <source>
        <dbReference type="ARBA" id="ARBA00004123"/>
    </source>
</evidence>
<dbReference type="SMART" id="SM01016">
    <property type="entry name" value="Arg_tRNA_synt_N"/>
    <property type="match status" value="1"/>
</dbReference>
<dbReference type="Proteomes" id="UP000095281">
    <property type="component" value="Unplaced"/>
</dbReference>
<dbReference type="AlphaFoldDB" id="A0A1I8BS56"/>
<evidence type="ECO:0000256" key="2">
    <source>
        <dbReference type="ARBA" id="ARBA00008912"/>
    </source>
</evidence>
<organism evidence="6 7">
    <name type="scientific">Meloidogyne hapla</name>
    <name type="common">Root-knot nematode worm</name>
    <dbReference type="NCBI Taxonomy" id="6305"/>
    <lineage>
        <taxon>Eukaryota</taxon>
        <taxon>Metazoa</taxon>
        <taxon>Ecdysozoa</taxon>
        <taxon>Nematoda</taxon>
        <taxon>Chromadorea</taxon>
        <taxon>Rhabditida</taxon>
        <taxon>Tylenchina</taxon>
        <taxon>Tylenchomorpha</taxon>
        <taxon>Tylenchoidea</taxon>
        <taxon>Meloidogynidae</taxon>
        <taxon>Meloidogyninae</taxon>
        <taxon>Meloidogyne</taxon>
    </lineage>
</organism>
<accession>A0A1I8BS56</accession>
<dbReference type="InterPro" id="IPR005570">
    <property type="entry name" value="RPABC3"/>
</dbReference>
<dbReference type="Pfam" id="PF03870">
    <property type="entry name" value="RNA_pol_Rpb8"/>
    <property type="match status" value="1"/>
</dbReference>
<dbReference type="GO" id="GO:0005736">
    <property type="term" value="C:RNA polymerase I complex"/>
    <property type="evidence" value="ECO:0007669"/>
    <property type="project" value="TreeGrafter"/>
</dbReference>
<proteinExistence type="inferred from homology"/>
<dbReference type="GO" id="GO:0006420">
    <property type="term" value="P:arginyl-tRNA aminoacylation"/>
    <property type="evidence" value="ECO:0007669"/>
    <property type="project" value="InterPro"/>
</dbReference>
<keyword evidence="3" id="KW-0539">Nucleus</keyword>
<comment type="subcellular location">
    <subcellularLocation>
        <location evidence="1">Nucleus</location>
    </subcellularLocation>
</comment>
<comment type="similarity">
    <text evidence="2">Belongs to the eukaryotic RPB8 RNA polymerase subunit family.</text>
</comment>
<dbReference type="InterPro" id="IPR012340">
    <property type="entry name" value="NA-bd_OB-fold"/>
</dbReference>
<dbReference type="GO" id="GO:0004814">
    <property type="term" value="F:arginine-tRNA ligase activity"/>
    <property type="evidence" value="ECO:0007669"/>
    <property type="project" value="InterPro"/>
</dbReference>
<evidence type="ECO:0000313" key="6">
    <source>
        <dbReference type="Proteomes" id="UP000095281"/>
    </source>
</evidence>
<keyword evidence="6" id="KW-1185">Reference proteome</keyword>
<dbReference type="GO" id="GO:0005666">
    <property type="term" value="C:RNA polymerase III complex"/>
    <property type="evidence" value="ECO:0007669"/>
    <property type="project" value="TreeGrafter"/>
</dbReference>
<evidence type="ECO:0000259" key="5">
    <source>
        <dbReference type="SMART" id="SM01016"/>
    </source>
</evidence>
<dbReference type="GO" id="GO:0005665">
    <property type="term" value="C:RNA polymerase II, core complex"/>
    <property type="evidence" value="ECO:0007669"/>
    <property type="project" value="TreeGrafter"/>
</dbReference>
<sequence>MFEYVMYGKIYRIEGDEHNSETSRLAAYVSFGGLLMRIQGEANNLNGFEADKNIYLLIKKIETIEKLLKEMSKGVCSKNLLAECPELEAKLTENEKLKYRLNIIKRSAEQTDGLEAKKPTPQKIAKGPAKHFEVEDYGDSIIEKLNNLFSNVIKKSFPSWSQQVNIKETFNPKYGDYQFDACFQISRHLITEKKARASPKDIATEIIINLEKNLLAECPELEAKLTENDMLKYRLNILKRVCFLI</sequence>
<dbReference type="WBParaSite" id="MhA1_Contig468.frz3.gene8">
    <property type="protein sequence ID" value="MhA1_Contig468.frz3.gene8"/>
    <property type="gene ID" value="MhA1_Contig468.frz3.gene8"/>
</dbReference>
<reference evidence="7" key="1">
    <citation type="submission" date="2016-11" db="UniProtKB">
        <authorList>
            <consortium name="WormBaseParasite"/>
        </authorList>
    </citation>
    <scope>IDENTIFICATION</scope>
</reference>
<dbReference type="Gene3D" id="3.30.1360.70">
    <property type="entry name" value="Arginyl tRNA synthetase N-terminal domain"/>
    <property type="match status" value="1"/>
</dbReference>
<dbReference type="Pfam" id="PF03485">
    <property type="entry name" value="Arg_tRNA_synt_N"/>
    <property type="match status" value="1"/>
</dbReference>
<dbReference type="PANTHER" id="PTHR10917:SF0">
    <property type="entry name" value="DNA-DIRECTED RNA POLYMERASES I, II, AND III SUBUNIT RPABC3"/>
    <property type="match status" value="1"/>
</dbReference>
<dbReference type="GO" id="GO:0003899">
    <property type="term" value="F:DNA-directed RNA polymerase activity"/>
    <property type="evidence" value="ECO:0007669"/>
    <property type="project" value="InterPro"/>
</dbReference>
<name>A0A1I8BS56_MELHA</name>
<protein>
    <submittedName>
        <fullName evidence="7">Arg_tRNA_synt_N domain-containing protein</fullName>
    </submittedName>
</protein>
<dbReference type="GO" id="GO:0006351">
    <property type="term" value="P:DNA-templated transcription"/>
    <property type="evidence" value="ECO:0007669"/>
    <property type="project" value="InterPro"/>
</dbReference>
<dbReference type="InterPro" id="IPR036695">
    <property type="entry name" value="Arg-tRNA-synth_N_sf"/>
</dbReference>
<comment type="function">
    <text evidence="4">DNA-dependent RNA polymerase catalyzes the transcription of DNA into RNA using the four ribonucleoside triphosphates as substrates. Common component of RNA polymerases I, II and III which synthesize ribosomal RNA precursors, mRNA precursors and many functional non-coding RNAs, and small RNAs, such as 5S rRNA and tRNAs, respectively.</text>
</comment>
<dbReference type="GO" id="GO:0005737">
    <property type="term" value="C:cytoplasm"/>
    <property type="evidence" value="ECO:0007669"/>
    <property type="project" value="InterPro"/>
</dbReference>
<dbReference type="GO" id="GO:0005524">
    <property type="term" value="F:ATP binding"/>
    <property type="evidence" value="ECO:0007669"/>
    <property type="project" value="InterPro"/>
</dbReference>
<dbReference type="SUPFAM" id="SSF55190">
    <property type="entry name" value="Arginyl-tRNA synthetase (ArgRS), N-terminal 'additional' domain"/>
    <property type="match status" value="1"/>
</dbReference>
<dbReference type="SMART" id="SM00658">
    <property type="entry name" value="RPOL8c"/>
    <property type="match status" value="1"/>
</dbReference>
<evidence type="ECO:0000313" key="7">
    <source>
        <dbReference type="WBParaSite" id="MhA1_Contig468.frz3.gene8"/>
    </source>
</evidence>
<evidence type="ECO:0000256" key="3">
    <source>
        <dbReference type="ARBA" id="ARBA00023242"/>
    </source>
</evidence>